<keyword evidence="1" id="KW-0732">Signal</keyword>
<dbReference type="RefSeq" id="WP_073025104.1">
    <property type="nucleotide sequence ID" value="NZ_FQZS01000006.1"/>
</dbReference>
<accession>A0A1M6D0Z7</accession>
<dbReference type="AlphaFoldDB" id="A0A1M6D0Z7"/>
<dbReference type="STRING" id="1122184.SAMN02745176_00962"/>
<feature type="chain" id="PRO_5013336728" evidence="1">
    <location>
        <begin position="30"/>
        <end position="394"/>
    </location>
</feature>
<evidence type="ECO:0000313" key="2">
    <source>
        <dbReference type="EMBL" id="SHI66985.1"/>
    </source>
</evidence>
<gene>
    <name evidence="2" type="ORF">SAMN02745176_00962</name>
</gene>
<dbReference type="Proteomes" id="UP000184442">
    <property type="component" value="Unassembled WGS sequence"/>
</dbReference>
<name>A0A1M6D0Z7_9FIRM</name>
<evidence type="ECO:0000313" key="3">
    <source>
        <dbReference type="Proteomes" id="UP000184442"/>
    </source>
</evidence>
<organism evidence="2 3">
    <name type="scientific">Lutispora thermophila DSM 19022</name>
    <dbReference type="NCBI Taxonomy" id="1122184"/>
    <lineage>
        <taxon>Bacteria</taxon>
        <taxon>Bacillati</taxon>
        <taxon>Bacillota</taxon>
        <taxon>Clostridia</taxon>
        <taxon>Lutisporales</taxon>
        <taxon>Lutisporaceae</taxon>
        <taxon>Lutispora</taxon>
    </lineage>
</organism>
<keyword evidence="3" id="KW-1185">Reference proteome</keyword>
<dbReference type="EMBL" id="FQZS01000006">
    <property type="protein sequence ID" value="SHI66985.1"/>
    <property type="molecule type" value="Genomic_DNA"/>
</dbReference>
<reference evidence="2 3" key="1">
    <citation type="submission" date="2016-11" db="EMBL/GenBank/DDBJ databases">
        <authorList>
            <person name="Jaros S."/>
            <person name="Januszkiewicz K."/>
            <person name="Wedrychowicz H."/>
        </authorList>
    </citation>
    <scope>NUCLEOTIDE SEQUENCE [LARGE SCALE GENOMIC DNA]</scope>
    <source>
        <strain evidence="2 3">DSM 19022</strain>
    </source>
</reference>
<feature type="signal peptide" evidence="1">
    <location>
        <begin position="1"/>
        <end position="29"/>
    </location>
</feature>
<proteinExistence type="predicted"/>
<evidence type="ECO:0000256" key="1">
    <source>
        <dbReference type="SAM" id="SignalP"/>
    </source>
</evidence>
<protein>
    <submittedName>
        <fullName evidence="2">Uncharacterized protein</fullName>
    </submittedName>
</protein>
<sequence length="394" mass="45006">MKSKSMKRLLCMLLCVAMMLTMLPMPVHAYVGAMNYNPGGVTAGVETVDGKKINYLKNDYIGFYISPDGNLHTYPSQKSINNINFSDYTEKNIFFLQYKGVESWDLDFTSILDQTQKDVRIDNSDPNNPRLIQTLQIGTKNYGYFIVEICYKIVKLDRGAHDIYHERTAIIYKDYNDDGTTWGIEGRATLLETTGSFVNNEYVLNWTTIHKNFGTVGHSVKPNIRVNRHIIESYTSDDRPNQLYYSSPLFPQDGFKFMNAEDVNEVYTDSFTYANQFVALNGYVDATGWAWNEEEQKWVGELYVGIEGHFADKYNDLNDYGKYLRYDGYYLYVAHDIVEADGYNARALWGFRDLFSNTTGQNPPPDPVIITGNATYLGIIEDGNKLVTKPGNSE</sequence>